<accession>A0ABP9NW16</accession>
<comment type="caution">
    <text evidence="2">The sequence shown here is derived from an EMBL/GenBank/DDBJ whole genome shotgun (WGS) entry which is preliminary data.</text>
</comment>
<dbReference type="RefSeq" id="WP_345610433.1">
    <property type="nucleotide sequence ID" value="NZ_BAABJO010000032.1"/>
</dbReference>
<dbReference type="InterPro" id="IPR025285">
    <property type="entry name" value="DUF4145"/>
</dbReference>
<dbReference type="Pfam" id="PF13643">
    <property type="entry name" value="DUF4145"/>
    <property type="match status" value="1"/>
</dbReference>
<keyword evidence="3" id="KW-1185">Reference proteome</keyword>
<proteinExistence type="predicted"/>
<feature type="domain" description="DUF4145" evidence="1">
    <location>
        <begin position="139"/>
        <end position="228"/>
    </location>
</feature>
<gene>
    <name evidence="2" type="ORF">GCM10023320_65080</name>
</gene>
<dbReference type="Proteomes" id="UP001500804">
    <property type="component" value="Unassembled WGS sequence"/>
</dbReference>
<protein>
    <submittedName>
        <fullName evidence="2">DUF4145 domain-containing protein</fullName>
    </submittedName>
</protein>
<sequence>MKDDNIRAPWEKLYGPFKEWPTLRCTACGLGPLEASIERFESRDSVDARQGDGTWDGWQYGFFHGILQCSRSPCAKTHAIIGEWSDRDSDIVETASEAIEEFQSAGMSVRHILPPLPLLALPKGAPPDLADSLLLVSGVLLSDTNAAANRMRAVVEQLLDYLKIRKFPPGRRAARDRLNTHARIVAFQSLNAEAAEYLMAIKWIGNAGSHEGKAVSFATCLDGLEFLDVAIRLIFDQQDAGLKRRAAKVIKKKGPIA</sequence>
<dbReference type="EMBL" id="BAABJO010000032">
    <property type="protein sequence ID" value="GAA5135477.1"/>
    <property type="molecule type" value="Genomic_DNA"/>
</dbReference>
<evidence type="ECO:0000313" key="2">
    <source>
        <dbReference type="EMBL" id="GAA5135477.1"/>
    </source>
</evidence>
<evidence type="ECO:0000313" key="3">
    <source>
        <dbReference type="Proteomes" id="UP001500804"/>
    </source>
</evidence>
<evidence type="ECO:0000259" key="1">
    <source>
        <dbReference type="Pfam" id="PF13643"/>
    </source>
</evidence>
<name>A0ABP9NW16_9PSEU</name>
<reference evidence="3" key="1">
    <citation type="journal article" date="2019" name="Int. J. Syst. Evol. Microbiol.">
        <title>The Global Catalogue of Microorganisms (GCM) 10K type strain sequencing project: providing services to taxonomists for standard genome sequencing and annotation.</title>
        <authorList>
            <consortium name="The Broad Institute Genomics Platform"/>
            <consortium name="The Broad Institute Genome Sequencing Center for Infectious Disease"/>
            <person name="Wu L."/>
            <person name="Ma J."/>
        </authorList>
    </citation>
    <scope>NUCLEOTIDE SEQUENCE [LARGE SCALE GENOMIC DNA]</scope>
    <source>
        <strain evidence="3">JCM 18302</strain>
    </source>
</reference>
<organism evidence="2 3">
    <name type="scientific">Pseudonocardia adelaidensis</name>
    <dbReference type="NCBI Taxonomy" id="648754"/>
    <lineage>
        <taxon>Bacteria</taxon>
        <taxon>Bacillati</taxon>
        <taxon>Actinomycetota</taxon>
        <taxon>Actinomycetes</taxon>
        <taxon>Pseudonocardiales</taxon>
        <taxon>Pseudonocardiaceae</taxon>
        <taxon>Pseudonocardia</taxon>
    </lineage>
</organism>